<evidence type="ECO:0000313" key="2">
    <source>
        <dbReference type="Proteomes" id="UP001162992"/>
    </source>
</evidence>
<sequence>MRVDRGILSPIGGIGLPFHRYISTYIEDKSIHSQTPRCCLMRAGAGIFGSLSDSFLGRKGVLQLVCIINAVVGFATAFSHTYLTYLALRLITGISSGGIGLSSFVLATELIGPSWRGIVAMSVFYFFSTGIMLLSGVAYVAPSLRYLYIFVSLPSFLYLCLILAFVSESPRWYIIRGRTDEAMKVLRLFAKRNGRLVPPGVELASEISNCQELLKPDEKTNHNPFALVISTSTDQSPKHAAIVKDSPASNDKPAPGTLLDVFRYAETRTRMMVMVMVWFRSANVYYGITLNVVNIGVNLSLSVFLNAAAEMPAFAITTILLKKLGRLIILVGSMLLSGGCCLMAVFLSSQLPNSSSLKGSITGSVGLGNGTTNSYMHFLLPTHQSSQRFQDNLKIGRQVCGMIAIFGMAASYNFIYLYTAELFPTVVRNAALGLASQASHVGAVTAPFVVVLGHINPSISFVIFALSAIPAGLLALKLPETLDRPLSDTLEGFKNEEMQQQIKNKGETHEK</sequence>
<protein>
    <submittedName>
        <fullName evidence="1">Uncharacterized protein</fullName>
    </submittedName>
</protein>
<reference evidence="2" key="1">
    <citation type="journal article" date="2024" name="Proc. Natl. Acad. Sci. U.S.A.">
        <title>Extraordinary preservation of gene collinearity over three hundred million years revealed in homosporous lycophytes.</title>
        <authorList>
            <person name="Li C."/>
            <person name="Wickell D."/>
            <person name="Kuo L.Y."/>
            <person name="Chen X."/>
            <person name="Nie B."/>
            <person name="Liao X."/>
            <person name="Peng D."/>
            <person name="Ji J."/>
            <person name="Jenkins J."/>
            <person name="Williams M."/>
            <person name="Shu S."/>
            <person name="Plott C."/>
            <person name="Barry K."/>
            <person name="Rajasekar S."/>
            <person name="Grimwood J."/>
            <person name="Han X."/>
            <person name="Sun S."/>
            <person name="Hou Z."/>
            <person name="He W."/>
            <person name="Dai G."/>
            <person name="Sun C."/>
            <person name="Schmutz J."/>
            <person name="Leebens-Mack J.H."/>
            <person name="Li F.W."/>
            <person name="Wang L."/>
        </authorList>
    </citation>
    <scope>NUCLEOTIDE SEQUENCE [LARGE SCALE GENOMIC DNA]</scope>
    <source>
        <strain evidence="2">cv. PW_Plant_1</strain>
    </source>
</reference>
<name>A0ACC2DZ54_DIPCM</name>
<comment type="caution">
    <text evidence="1">The sequence shown here is derived from an EMBL/GenBank/DDBJ whole genome shotgun (WGS) entry which is preliminary data.</text>
</comment>
<proteinExistence type="predicted"/>
<evidence type="ECO:0000313" key="1">
    <source>
        <dbReference type="EMBL" id="KAJ7559542.1"/>
    </source>
</evidence>
<dbReference type="Proteomes" id="UP001162992">
    <property type="component" value="Chromosome 4"/>
</dbReference>
<gene>
    <name evidence="1" type="ORF">O6H91_04G090000</name>
</gene>
<keyword evidence="2" id="KW-1185">Reference proteome</keyword>
<accession>A0ACC2DZ54</accession>
<organism evidence="1 2">
    <name type="scientific">Diphasiastrum complanatum</name>
    <name type="common">Issler's clubmoss</name>
    <name type="synonym">Lycopodium complanatum</name>
    <dbReference type="NCBI Taxonomy" id="34168"/>
    <lineage>
        <taxon>Eukaryota</taxon>
        <taxon>Viridiplantae</taxon>
        <taxon>Streptophyta</taxon>
        <taxon>Embryophyta</taxon>
        <taxon>Tracheophyta</taxon>
        <taxon>Lycopodiopsida</taxon>
        <taxon>Lycopodiales</taxon>
        <taxon>Lycopodiaceae</taxon>
        <taxon>Lycopodioideae</taxon>
        <taxon>Diphasiastrum</taxon>
    </lineage>
</organism>
<dbReference type="EMBL" id="CM055095">
    <property type="protein sequence ID" value="KAJ7559542.1"/>
    <property type="molecule type" value="Genomic_DNA"/>
</dbReference>